<organism evidence="2 3">
    <name type="scientific">Streptomyces narbonensis</name>
    <dbReference type="NCBI Taxonomy" id="67333"/>
    <lineage>
        <taxon>Bacteria</taxon>
        <taxon>Bacillati</taxon>
        <taxon>Actinomycetota</taxon>
        <taxon>Actinomycetes</taxon>
        <taxon>Kitasatosporales</taxon>
        <taxon>Streptomycetaceae</taxon>
        <taxon>Streptomyces</taxon>
    </lineage>
</organism>
<dbReference type="RefSeq" id="WP_358474234.1">
    <property type="nucleotide sequence ID" value="NZ_JBEZAE010000004.1"/>
</dbReference>
<feature type="region of interest" description="Disordered" evidence="1">
    <location>
        <begin position="1"/>
        <end position="22"/>
    </location>
</feature>
<accession>A0ABV3C614</accession>
<comment type="caution">
    <text evidence="2">The sequence shown here is derived from an EMBL/GenBank/DDBJ whole genome shotgun (WGS) entry which is preliminary data.</text>
</comment>
<dbReference type="EMBL" id="JBEZAE010000004">
    <property type="protein sequence ID" value="MEU7070219.1"/>
    <property type="molecule type" value="Genomic_DNA"/>
</dbReference>
<evidence type="ECO:0000313" key="3">
    <source>
        <dbReference type="Proteomes" id="UP001551329"/>
    </source>
</evidence>
<evidence type="ECO:0000256" key="1">
    <source>
        <dbReference type="SAM" id="MobiDB-lite"/>
    </source>
</evidence>
<proteinExistence type="predicted"/>
<dbReference type="Proteomes" id="UP001551329">
    <property type="component" value="Unassembled WGS sequence"/>
</dbReference>
<name>A0ABV3C614_9ACTN</name>
<evidence type="ECO:0000313" key="2">
    <source>
        <dbReference type="EMBL" id="MEU7070219.1"/>
    </source>
</evidence>
<gene>
    <name evidence="2" type="ORF">AB0A88_08760</name>
</gene>
<protein>
    <submittedName>
        <fullName evidence="2">Uncharacterized protein</fullName>
    </submittedName>
</protein>
<reference evidence="2 3" key="1">
    <citation type="submission" date="2024-06" db="EMBL/GenBank/DDBJ databases">
        <title>The Natural Products Discovery Center: Release of the First 8490 Sequenced Strains for Exploring Actinobacteria Biosynthetic Diversity.</title>
        <authorList>
            <person name="Kalkreuter E."/>
            <person name="Kautsar S.A."/>
            <person name="Yang D."/>
            <person name="Bader C.D."/>
            <person name="Teijaro C.N."/>
            <person name="Fluegel L."/>
            <person name="Davis C.M."/>
            <person name="Simpson J.R."/>
            <person name="Lauterbach L."/>
            <person name="Steele A.D."/>
            <person name="Gui C."/>
            <person name="Meng S."/>
            <person name="Li G."/>
            <person name="Viehrig K."/>
            <person name="Ye F."/>
            <person name="Su P."/>
            <person name="Kiefer A.F."/>
            <person name="Nichols A."/>
            <person name="Cepeda A.J."/>
            <person name="Yan W."/>
            <person name="Fan B."/>
            <person name="Jiang Y."/>
            <person name="Adhikari A."/>
            <person name="Zheng C.-J."/>
            <person name="Schuster L."/>
            <person name="Cowan T.M."/>
            <person name="Smanski M.J."/>
            <person name="Chevrette M.G."/>
            <person name="De Carvalho L.P.S."/>
            <person name="Shen B."/>
        </authorList>
    </citation>
    <scope>NUCLEOTIDE SEQUENCE [LARGE SCALE GENOMIC DNA]</scope>
    <source>
        <strain evidence="2 3">NPDC045974</strain>
    </source>
</reference>
<sequence>MTMPRSTPRKPSGSYTSASGSQDAVIERLRRVLAEDDRLRLCPKAALRVTPAKVSGLAVALQRGVGVAHLLHDPHSGLGPEAVVRLEREVHLLLQHVPPLEILGERHRRRVVRGPVAGSQRRRQRVRIMRRPAVKN</sequence>
<feature type="compositionally biased region" description="Polar residues" evidence="1">
    <location>
        <begin position="13"/>
        <end position="22"/>
    </location>
</feature>
<keyword evidence="3" id="KW-1185">Reference proteome</keyword>